<dbReference type="PROSITE" id="PS50928">
    <property type="entry name" value="ABC_TM1"/>
    <property type="match status" value="1"/>
</dbReference>
<dbReference type="PANTHER" id="PTHR42929:SF1">
    <property type="entry name" value="INNER MEMBRANE ABC TRANSPORTER PERMEASE PROTEIN YDCU-RELATED"/>
    <property type="match status" value="1"/>
</dbReference>
<keyword evidence="3" id="KW-0813">Transport</keyword>
<evidence type="ECO:0000256" key="3">
    <source>
        <dbReference type="ARBA" id="ARBA00022448"/>
    </source>
</evidence>
<comment type="similarity">
    <text evidence="2">Belongs to the binding-protein-dependent transport system permease family. CysTW subfamily.</text>
</comment>
<dbReference type="Proteomes" id="UP000584642">
    <property type="component" value="Unassembled WGS sequence"/>
</dbReference>
<keyword evidence="7 8" id="KW-0472">Membrane</keyword>
<dbReference type="InterPro" id="IPR000515">
    <property type="entry name" value="MetI-like"/>
</dbReference>
<evidence type="ECO:0000259" key="9">
    <source>
        <dbReference type="PROSITE" id="PS50928"/>
    </source>
</evidence>
<comment type="caution">
    <text evidence="10">The sequence shown here is derived from an EMBL/GenBank/DDBJ whole genome shotgun (WGS) entry which is preliminary data.</text>
</comment>
<name>A0ABX2TCI7_9PROT</name>
<evidence type="ECO:0000256" key="1">
    <source>
        <dbReference type="ARBA" id="ARBA00004651"/>
    </source>
</evidence>
<dbReference type="PANTHER" id="PTHR42929">
    <property type="entry name" value="INNER MEMBRANE ABC TRANSPORTER PERMEASE PROTEIN YDCU-RELATED-RELATED"/>
    <property type="match status" value="1"/>
</dbReference>
<evidence type="ECO:0000313" key="11">
    <source>
        <dbReference type="Proteomes" id="UP000584642"/>
    </source>
</evidence>
<feature type="transmembrane region" description="Helical" evidence="8">
    <location>
        <begin position="33"/>
        <end position="57"/>
    </location>
</feature>
<gene>
    <name evidence="10" type="ORF">HND93_19480</name>
</gene>
<evidence type="ECO:0000256" key="5">
    <source>
        <dbReference type="ARBA" id="ARBA00022692"/>
    </source>
</evidence>
<sequence length="304" mass="33602">MTATADTAAAPAAKPAARRRRGGTGWWVSWLQVAPLAVILTVFLVLPIAAIVTVSFWDYDSVRIIPDFVLTNYEELFGSTVTWRIYLNTLKYVALTWTLTLLIGFTVAWFLAFHVRSVTWQMVLFLVCTIPFWTSNIIRMISWIPFLGRNGLLNSSLLSMGVIDAPLEFLLFSDFSVVLAYVHLYTLFMVVPIFNTMMRIDRSLVEAARDAGANGFQILTSVILPLTKPGIAIGSIFVVTQVMGDFITVRLMSGGQSASVGLMMANEISLLQYPAAAANAVILLLVVLLMVAAMLRVVDIRKEL</sequence>
<proteinExistence type="inferred from homology"/>
<evidence type="ECO:0000256" key="4">
    <source>
        <dbReference type="ARBA" id="ARBA00022475"/>
    </source>
</evidence>
<protein>
    <submittedName>
        <fullName evidence="10">ABC transporter permease</fullName>
    </submittedName>
</protein>
<evidence type="ECO:0000256" key="6">
    <source>
        <dbReference type="ARBA" id="ARBA00022989"/>
    </source>
</evidence>
<comment type="subcellular location">
    <subcellularLocation>
        <location evidence="1">Cell membrane</location>
        <topology evidence="1">Multi-pass membrane protein</topology>
    </subcellularLocation>
</comment>
<feature type="transmembrane region" description="Helical" evidence="8">
    <location>
        <begin position="92"/>
        <end position="112"/>
    </location>
</feature>
<dbReference type="RefSeq" id="WP_180283676.1">
    <property type="nucleotide sequence ID" value="NZ_JABFDB010000014.1"/>
</dbReference>
<feature type="transmembrane region" description="Helical" evidence="8">
    <location>
        <begin position="169"/>
        <end position="194"/>
    </location>
</feature>
<dbReference type="CDD" id="cd06261">
    <property type="entry name" value="TM_PBP2"/>
    <property type="match status" value="1"/>
</dbReference>
<keyword evidence="6 8" id="KW-1133">Transmembrane helix</keyword>
<keyword evidence="4" id="KW-1003">Cell membrane</keyword>
<organism evidence="10 11">
    <name type="scientific">Azospirillum oleiclasticum</name>
    <dbReference type="NCBI Taxonomy" id="2735135"/>
    <lineage>
        <taxon>Bacteria</taxon>
        <taxon>Pseudomonadati</taxon>
        <taxon>Pseudomonadota</taxon>
        <taxon>Alphaproteobacteria</taxon>
        <taxon>Rhodospirillales</taxon>
        <taxon>Azospirillaceae</taxon>
        <taxon>Azospirillum</taxon>
    </lineage>
</organism>
<evidence type="ECO:0000256" key="7">
    <source>
        <dbReference type="ARBA" id="ARBA00023136"/>
    </source>
</evidence>
<accession>A0ABX2TCI7</accession>
<feature type="transmembrane region" description="Helical" evidence="8">
    <location>
        <begin position="118"/>
        <end position="134"/>
    </location>
</feature>
<dbReference type="Gene3D" id="1.10.3720.10">
    <property type="entry name" value="MetI-like"/>
    <property type="match status" value="1"/>
</dbReference>
<dbReference type="EMBL" id="JABFDB010000014">
    <property type="protein sequence ID" value="NYZ21901.1"/>
    <property type="molecule type" value="Genomic_DNA"/>
</dbReference>
<reference evidence="10 11" key="1">
    <citation type="submission" date="2020-05" db="EMBL/GenBank/DDBJ databases">
        <title>Azospirillum oleiclasticum sp. nov, a nitrogen-fixing and heavy crude oil-emulsifying bacterium isolated from the crude oil of Yumen Oilfield.</title>
        <authorList>
            <person name="Wu D."/>
            <person name="Cai M."/>
            <person name="Zhang X."/>
        </authorList>
    </citation>
    <scope>NUCLEOTIDE SEQUENCE [LARGE SCALE GENOMIC DNA]</scope>
    <source>
        <strain evidence="10 11">ROY-1-1-2</strain>
    </source>
</reference>
<feature type="domain" description="ABC transmembrane type-1" evidence="9">
    <location>
        <begin position="86"/>
        <end position="294"/>
    </location>
</feature>
<dbReference type="InterPro" id="IPR035906">
    <property type="entry name" value="MetI-like_sf"/>
</dbReference>
<evidence type="ECO:0000256" key="8">
    <source>
        <dbReference type="SAM" id="Phobius"/>
    </source>
</evidence>
<feature type="transmembrane region" description="Helical" evidence="8">
    <location>
        <begin position="273"/>
        <end position="298"/>
    </location>
</feature>
<dbReference type="SUPFAM" id="SSF161098">
    <property type="entry name" value="MetI-like"/>
    <property type="match status" value="1"/>
</dbReference>
<evidence type="ECO:0000256" key="2">
    <source>
        <dbReference type="ARBA" id="ARBA00007069"/>
    </source>
</evidence>
<keyword evidence="11" id="KW-1185">Reference proteome</keyword>
<keyword evidence="5 8" id="KW-0812">Transmembrane</keyword>
<evidence type="ECO:0000313" key="10">
    <source>
        <dbReference type="EMBL" id="NYZ21901.1"/>
    </source>
</evidence>